<evidence type="ECO:0000313" key="2">
    <source>
        <dbReference type="Proteomes" id="UP001555826"/>
    </source>
</evidence>
<reference evidence="1 2" key="1">
    <citation type="submission" date="2024-07" db="EMBL/GenBank/DDBJ databases">
        <authorList>
            <person name="Thanompreechachai J."/>
            <person name="Duangmal K."/>
        </authorList>
    </citation>
    <scope>NUCLEOTIDE SEQUENCE [LARGE SCALE GENOMIC DNA]</scope>
    <source>
        <strain evidence="1 2">KCTC 19886</strain>
    </source>
</reference>
<accession>A0ABV3P8I5</accession>
<organism evidence="1 2">
    <name type="scientific">Kineococcus endophyticus</name>
    <dbReference type="NCBI Taxonomy" id="1181883"/>
    <lineage>
        <taxon>Bacteria</taxon>
        <taxon>Bacillati</taxon>
        <taxon>Actinomycetota</taxon>
        <taxon>Actinomycetes</taxon>
        <taxon>Kineosporiales</taxon>
        <taxon>Kineosporiaceae</taxon>
        <taxon>Kineococcus</taxon>
    </lineage>
</organism>
<comment type="caution">
    <text evidence="1">The sequence shown here is derived from an EMBL/GenBank/DDBJ whole genome shotgun (WGS) entry which is preliminary data.</text>
</comment>
<dbReference type="RefSeq" id="WP_367639062.1">
    <property type="nucleotide sequence ID" value="NZ_JBFNQN010000009.1"/>
</dbReference>
<sequence length="154" mass="15915">MNVSSSATAADPGVAPAARDQGGLAVAQTANASAFGTTLAREARARQARILASLTVSDRSFLGVVLGPGTDLTDSATLTEIGASPLAAHVAADRDSGLLPQGCPIDIAYVRLLAGFSVQDETGTLQPLLSPRQHDRARRYVEELGGRATVDFRT</sequence>
<protein>
    <submittedName>
        <fullName evidence="1">Uncharacterized protein</fullName>
    </submittedName>
</protein>
<name>A0ABV3P8I5_9ACTN</name>
<proteinExistence type="predicted"/>
<keyword evidence="2" id="KW-1185">Reference proteome</keyword>
<dbReference type="Proteomes" id="UP001555826">
    <property type="component" value="Unassembled WGS sequence"/>
</dbReference>
<dbReference type="EMBL" id="JBFNQN010000009">
    <property type="protein sequence ID" value="MEW9265936.1"/>
    <property type="molecule type" value="Genomic_DNA"/>
</dbReference>
<gene>
    <name evidence="1" type="ORF">AB1207_14365</name>
</gene>
<evidence type="ECO:0000313" key="1">
    <source>
        <dbReference type="EMBL" id="MEW9265936.1"/>
    </source>
</evidence>